<dbReference type="SUPFAM" id="SSF51197">
    <property type="entry name" value="Clavaminate synthase-like"/>
    <property type="match status" value="1"/>
</dbReference>
<protein>
    <recommendedName>
        <fullName evidence="2">JmjC domain-containing protein</fullName>
    </recommendedName>
</protein>
<dbReference type="InterPro" id="IPR041667">
    <property type="entry name" value="Cupin_8"/>
</dbReference>
<comment type="caution">
    <text evidence="3">The sequence shown here is derived from an EMBL/GenBank/DDBJ whole genome shotgun (WGS) entry which is preliminary data.</text>
</comment>
<sequence length="506" mass="58446">MLRRSLLNCAFCFYLIFKSPSVCLDGHQKPFGAHREPDVVTEELQTVPHPIEFWEKYVSKNRPVVLRGAAKYSRAYELWTEEFLISEYGNLTVRLESRAESNDRIPSGETGILGRDTIRHFIQNYQTRDAYVISQVPQPMERDIGIPPCLRCGSFGEALQEVHLFLSARGGQTKLHQDPYSNIHCVFNGTKDWLLVHPDQTNLVYMSDDSAFEWGGYSEIDVDSVDLELFPLIKEVHYSKVTMNKGDCFFMPGGYWHQVRSWGHMNSAVSIWFSQVKHFTDHGCYQAKIEFTPMNQVMVLWRFSGHGNLSQGHMDIHIVKRFLLMLADSEGKIWLNDFVAKYLNSESDVKRDVMREDERERQKQLVDYLDPDGKGFVTKEYVQNLSVDQMKEVLLFIDPTDVSNTEELEYSHIDAGYIEDLLAQCYNKRGTFDKDKFMSSYVQDLGGTHKKALEIVESLGAANKEVSLASILPLIPQALDKFHSSRVHDPTFERKMYQHLREHDEL</sequence>
<dbReference type="Pfam" id="PF13621">
    <property type="entry name" value="Cupin_8"/>
    <property type="match status" value="1"/>
</dbReference>
<dbReference type="InterPro" id="IPR003347">
    <property type="entry name" value="JmjC_dom"/>
</dbReference>
<accession>A0ABN8NLC8</accession>
<evidence type="ECO:0000313" key="3">
    <source>
        <dbReference type="EMBL" id="CAH3113623.1"/>
    </source>
</evidence>
<dbReference type="Proteomes" id="UP001159405">
    <property type="component" value="Unassembled WGS sequence"/>
</dbReference>
<feature type="chain" id="PRO_5045351331" description="JmjC domain-containing protein" evidence="1">
    <location>
        <begin position="24"/>
        <end position="506"/>
    </location>
</feature>
<reference evidence="3 4" key="1">
    <citation type="submission" date="2022-05" db="EMBL/GenBank/DDBJ databases">
        <authorList>
            <consortium name="Genoscope - CEA"/>
            <person name="William W."/>
        </authorList>
    </citation>
    <scope>NUCLEOTIDE SEQUENCE [LARGE SCALE GENOMIC DNA]</scope>
</reference>
<dbReference type="SMART" id="SM00558">
    <property type="entry name" value="JmjC"/>
    <property type="match status" value="1"/>
</dbReference>
<keyword evidence="4" id="KW-1185">Reference proteome</keyword>
<gene>
    <name evidence="3" type="ORF">PLOB_00022241</name>
</gene>
<dbReference type="PANTHER" id="PTHR12461:SF37">
    <property type="entry name" value="JMJC DOMAIN-CONTAINING PROTEIN"/>
    <property type="match status" value="1"/>
</dbReference>
<evidence type="ECO:0000313" key="4">
    <source>
        <dbReference type="Proteomes" id="UP001159405"/>
    </source>
</evidence>
<dbReference type="Gene3D" id="2.60.120.10">
    <property type="entry name" value="Jelly Rolls"/>
    <property type="match status" value="1"/>
</dbReference>
<dbReference type="PANTHER" id="PTHR12461">
    <property type="entry name" value="HYPOXIA-INDUCIBLE FACTOR 1 ALPHA INHIBITOR-RELATED"/>
    <property type="match status" value="1"/>
</dbReference>
<dbReference type="EMBL" id="CALNXK010000026">
    <property type="protein sequence ID" value="CAH3113623.1"/>
    <property type="molecule type" value="Genomic_DNA"/>
</dbReference>
<organism evidence="3 4">
    <name type="scientific">Porites lobata</name>
    <dbReference type="NCBI Taxonomy" id="104759"/>
    <lineage>
        <taxon>Eukaryota</taxon>
        <taxon>Metazoa</taxon>
        <taxon>Cnidaria</taxon>
        <taxon>Anthozoa</taxon>
        <taxon>Hexacorallia</taxon>
        <taxon>Scleractinia</taxon>
        <taxon>Fungiina</taxon>
        <taxon>Poritidae</taxon>
        <taxon>Porites</taxon>
    </lineage>
</organism>
<evidence type="ECO:0000259" key="2">
    <source>
        <dbReference type="PROSITE" id="PS51184"/>
    </source>
</evidence>
<dbReference type="PROSITE" id="PS51184">
    <property type="entry name" value="JMJC"/>
    <property type="match status" value="1"/>
</dbReference>
<evidence type="ECO:0000256" key="1">
    <source>
        <dbReference type="SAM" id="SignalP"/>
    </source>
</evidence>
<dbReference type="InterPro" id="IPR014710">
    <property type="entry name" value="RmlC-like_jellyroll"/>
</dbReference>
<keyword evidence="1" id="KW-0732">Signal</keyword>
<feature type="domain" description="JmjC" evidence="2">
    <location>
        <begin position="125"/>
        <end position="288"/>
    </location>
</feature>
<feature type="signal peptide" evidence="1">
    <location>
        <begin position="1"/>
        <end position="23"/>
    </location>
</feature>
<name>A0ABN8NLC8_9CNID</name>
<proteinExistence type="predicted"/>